<reference evidence="8 9" key="1">
    <citation type="journal article" date="2023" name="bioRxiv">
        <title>An intranuclear bacterial parasite of deep-sea mussels expresses apoptosis inhibitors acquired from its host.</title>
        <authorList>
            <person name="Gonzalez Porras M.A."/>
            <person name="Assie A."/>
            <person name="Tietjen M."/>
            <person name="Violette M."/>
            <person name="Kleiner M."/>
            <person name="Gruber-Vodicka H."/>
            <person name="Dubilier N."/>
            <person name="Leisch N."/>
        </authorList>
    </citation>
    <scope>NUCLEOTIDE SEQUENCE [LARGE SCALE GENOMIC DNA]</scope>
    <source>
        <strain evidence="8">IAP13</strain>
    </source>
</reference>
<gene>
    <name evidence="8" type="ORF">QS748_10325</name>
</gene>
<feature type="transmembrane region" description="Helical" evidence="7">
    <location>
        <begin position="38"/>
        <end position="55"/>
    </location>
</feature>
<dbReference type="GO" id="GO:0005886">
    <property type="term" value="C:plasma membrane"/>
    <property type="evidence" value="ECO:0007669"/>
    <property type="project" value="UniProtKB-SubCell"/>
</dbReference>
<evidence type="ECO:0000256" key="4">
    <source>
        <dbReference type="ARBA" id="ARBA00022692"/>
    </source>
</evidence>
<feature type="transmembrane region" description="Helical" evidence="7">
    <location>
        <begin position="152"/>
        <end position="174"/>
    </location>
</feature>
<dbReference type="AlphaFoldDB" id="A0AA90NV03"/>
<evidence type="ECO:0000256" key="5">
    <source>
        <dbReference type="ARBA" id="ARBA00022989"/>
    </source>
</evidence>
<keyword evidence="6 7" id="KW-0472">Membrane</keyword>
<evidence type="ECO:0000256" key="7">
    <source>
        <dbReference type="SAM" id="Phobius"/>
    </source>
</evidence>
<sequence length="409" mass="44901">MRRFITPLLGLFIFSLASGYLMTLVSLRMNNNHSDDILSGYMGAVYYLGLLAGSFRSDRTVVRINHIRSFSAFIALLCSSVLSLAVFNSTGSWLLLRFINGVAVAGIFVVIESWLLCESNQSNRGRILSYYMVSLYGANALGQVFVEIIDTASLMPFVLLGILFSLSILPIALTKIPSPEINSVSDLNIIALFKLTPSGLVGCLAGGMMLGALYSLLPIYLSEMVGRVYTVGALLGTVMTGGMLLQYPVGRWSDYIDRRKVLIVVCLVGCLCCLAYVQFSSEHWLHPVLLFLIGGATFTLYPLAISHGCDHMQPEDIVAGTQGLLLSYSLGACIGPVFAGYFMHNIEEGLMIYFAIVMASIALFFLIRLPYRPAIYSNKDQKFIPMPRTTPVTAELDPRSDTEDIQPKL</sequence>
<evidence type="ECO:0000256" key="6">
    <source>
        <dbReference type="ARBA" id="ARBA00023136"/>
    </source>
</evidence>
<evidence type="ECO:0000256" key="2">
    <source>
        <dbReference type="ARBA" id="ARBA00022448"/>
    </source>
</evidence>
<accession>A0AA90NV03</accession>
<dbReference type="EMBL" id="JASXSV010000016">
    <property type="protein sequence ID" value="MDP0589552.1"/>
    <property type="molecule type" value="Genomic_DNA"/>
</dbReference>
<dbReference type="Pfam" id="PF07690">
    <property type="entry name" value="MFS_1"/>
    <property type="match status" value="1"/>
</dbReference>
<evidence type="ECO:0000313" key="8">
    <source>
        <dbReference type="EMBL" id="MDP0589552.1"/>
    </source>
</evidence>
<evidence type="ECO:0000256" key="3">
    <source>
        <dbReference type="ARBA" id="ARBA00022475"/>
    </source>
</evidence>
<dbReference type="InterPro" id="IPR047200">
    <property type="entry name" value="MFS_YcaD-like"/>
</dbReference>
<feature type="transmembrane region" description="Helical" evidence="7">
    <location>
        <begin position="325"/>
        <end position="344"/>
    </location>
</feature>
<evidence type="ECO:0000313" key="9">
    <source>
        <dbReference type="Proteomes" id="UP001178148"/>
    </source>
</evidence>
<dbReference type="Gene3D" id="1.20.1250.20">
    <property type="entry name" value="MFS general substrate transporter like domains"/>
    <property type="match status" value="2"/>
</dbReference>
<evidence type="ECO:0000256" key="1">
    <source>
        <dbReference type="ARBA" id="ARBA00004651"/>
    </source>
</evidence>
<comment type="caution">
    <text evidence="8">The sequence shown here is derived from an EMBL/GenBank/DDBJ whole genome shotgun (WGS) entry which is preliminary data.</text>
</comment>
<dbReference type="InterPro" id="IPR036259">
    <property type="entry name" value="MFS_trans_sf"/>
</dbReference>
<protein>
    <submittedName>
        <fullName evidence="8">MFS transporter</fullName>
    </submittedName>
</protein>
<name>A0AA90NV03_9GAMM</name>
<dbReference type="CDD" id="cd17477">
    <property type="entry name" value="MFS_YcaD_like"/>
    <property type="match status" value="1"/>
</dbReference>
<dbReference type="Proteomes" id="UP001178148">
    <property type="component" value="Unassembled WGS sequence"/>
</dbReference>
<proteinExistence type="predicted"/>
<dbReference type="PANTHER" id="PTHR23521:SF2">
    <property type="entry name" value="TRANSPORTER MFS SUPERFAMILY"/>
    <property type="match status" value="1"/>
</dbReference>
<feature type="transmembrane region" description="Helical" evidence="7">
    <location>
        <begin position="285"/>
        <end position="304"/>
    </location>
</feature>
<dbReference type="PANTHER" id="PTHR23521">
    <property type="entry name" value="TRANSPORTER MFS SUPERFAMILY"/>
    <property type="match status" value="1"/>
</dbReference>
<feature type="transmembrane region" description="Helical" evidence="7">
    <location>
        <begin position="93"/>
        <end position="116"/>
    </location>
</feature>
<keyword evidence="3" id="KW-1003">Cell membrane</keyword>
<dbReference type="SUPFAM" id="SSF103473">
    <property type="entry name" value="MFS general substrate transporter"/>
    <property type="match status" value="1"/>
</dbReference>
<feature type="transmembrane region" description="Helical" evidence="7">
    <location>
        <begin position="261"/>
        <end position="279"/>
    </location>
</feature>
<feature type="transmembrane region" description="Helical" evidence="7">
    <location>
        <begin position="350"/>
        <end position="369"/>
    </location>
</feature>
<feature type="transmembrane region" description="Helical" evidence="7">
    <location>
        <begin position="229"/>
        <end position="249"/>
    </location>
</feature>
<keyword evidence="9" id="KW-1185">Reference proteome</keyword>
<feature type="transmembrane region" description="Helical" evidence="7">
    <location>
        <begin position="195"/>
        <end position="217"/>
    </location>
</feature>
<dbReference type="InterPro" id="IPR011701">
    <property type="entry name" value="MFS"/>
</dbReference>
<dbReference type="GO" id="GO:0022857">
    <property type="term" value="F:transmembrane transporter activity"/>
    <property type="evidence" value="ECO:0007669"/>
    <property type="project" value="InterPro"/>
</dbReference>
<keyword evidence="5 7" id="KW-1133">Transmembrane helix</keyword>
<organism evidence="8 9">
    <name type="scientific">Candidatus Endonucleibacter bathymodioli</name>
    <dbReference type="NCBI Taxonomy" id="539814"/>
    <lineage>
        <taxon>Bacteria</taxon>
        <taxon>Pseudomonadati</taxon>
        <taxon>Pseudomonadota</taxon>
        <taxon>Gammaproteobacteria</taxon>
        <taxon>Oceanospirillales</taxon>
        <taxon>Endozoicomonadaceae</taxon>
        <taxon>Candidatus Endonucleibacter</taxon>
    </lineage>
</organism>
<feature type="transmembrane region" description="Helical" evidence="7">
    <location>
        <begin position="128"/>
        <end position="146"/>
    </location>
</feature>
<keyword evidence="2" id="KW-0813">Transport</keyword>
<keyword evidence="4 7" id="KW-0812">Transmembrane</keyword>
<comment type="subcellular location">
    <subcellularLocation>
        <location evidence="1">Cell membrane</location>
        <topology evidence="1">Multi-pass membrane protein</topology>
    </subcellularLocation>
</comment>
<feature type="transmembrane region" description="Helical" evidence="7">
    <location>
        <begin position="67"/>
        <end position="87"/>
    </location>
</feature>